<organism evidence="1 2">
    <name type="scientific">Hathewaya proteolytica DSM 3090</name>
    <dbReference type="NCBI Taxonomy" id="1121331"/>
    <lineage>
        <taxon>Bacteria</taxon>
        <taxon>Bacillati</taxon>
        <taxon>Bacillota</taxon>
        <taxon>Clostridia</taxon>
        <taxon>Eubacteriales</taxon>
        <taxon>Clostridiaceae</taxon>
        <taxon>Hathewaya</taxon>
    </lineage>
</organism>
<reference evidence="1 2" key="1">
    <citation type="submission" date="2016-11" db="EMBL/GenBank/DDBJ databases">
        <authorList>
            <person name="Jaros S."/>
            <person name="Januszkiewicz K."/>
            <person name="Wedrychowicz H."/>
        </authorList>
    </citation>
    <scope>NUCLEOTIDE SEQUENCE [LARGE SCALE GENOMIC DNA]</scope>
    <source>
        <strain evidence="1 2">DSM 3090</strain>
    </source>
</reference>
<dbReference type="STRING" id="1121331.SAMN02745248_02486"/>
<sequence>MKKSILILILSLFVVNFTEFLFHKDYSPSLMVDRQAIEHCDYYFNVNLKVEKSWDIKNKIDTICKTMISNGIDVEIVNEDVMKDIYEKNACYIYCREKAEFYNLIFDVKLQNDHWESEINLENSMALELTEKVREIFKNSILDINVVKNAKLQLNSNYSFEFAKEMVTKYLSNLQYEFRTENIPNAFAIEVMGKSNYSNKFLISVAKYKDKVVIICGEPYIYVSY</sequence>
<evidence type="ECO:0000313" key="2">
    <source>
        <dbReference type="Proteomes" id="UP000183952"/>
    </source>
</evidence>
<dbReference type="RefSeq" id="WP_072904388.1">
    <property type="nucleotide sequence ID" value="NZ_FRAD01000026.1"/>
</dbReference>
<evidence type="ECO:0000313" key="1">
    <source>
        <dbReference type="EMBL" id="SHK41304.1"/>
    </source>
</evidence>
<gene>
    <name evidence="1" type="ORF">SAMN02745248_02486</name>
</gene>
<dbReference type="AlphaFoldDB" id="A0A1M6S953"/>
<accession>A0A1M6S953</accession>
<evidence type="ECO:0008006" key="3">
    <source>
        <dbReference type="Google" id="ProtNLM"/>
    </source>
</evidence>
<keyword evidence="2" id="KW-1185">Reference proteome</keyword>
<dbReference type="Proteomes" id="UP000183952">
    <property type="component" value="Unassembled WGS sequence"/>
</dbReference>
<name>A0A1M6S953_9CLOT</name>
<proteinExistence type="predicted"/>
<protein>
    <recommendedName>
        <fullName evidence="3">TATA-box binding</fullName>
    </recommendedName>
</protein>
<dbReference type="EMBL" id="FRAD01000026">
    <property type="protein sequence ID" value="SHK41304.1"/>
    <property type="molecule type" value="Genomic_DNA"/>
</dbReference>